<feature type="domain" description="FAD dependent oxidoreductase" evidence="5">
    <location>
        <begin position="7"/>
        <end position="361"/>
    </location>
</feature>
<proteinExistence type="predicted"/>
<gene>
    <name evidence="6" type="ORF">PLANPX_2201</name>
</gene>
<accession>A0A5K7XI15</accession>
<evidence type="ECO:0000256" key="3">
    <source>
        <dbReference type="ARBA" id="ARBA00022827"/>
    </source>
</evidence>
<keyword evidence="4" id="KW-0560">Oxidoreductase</keyword>
<dbReference type="InterPro" id="IPR006076">
    <property type="entry name" value="FAD-dep_OxRdtase"/>
</dbReference>
<evidence type="ECO:0000256" key="4">
    <source>
        <dbReference type="ARBA" id="ARBA00023002"/>
    </source>
</evidence>
<dbReference type="SUPFAM" id="SSF51905">
    <property type="entry name" value="FAD/NAD(P)-binding domain"/>
    <property type="match status" value="1"/>
</dbReference>
<dbReference type="AlphaFoldDB" id="A0A5K7XI15"/>
<dbReference type="InterPro" id="IPR036188">
    <property type="entry name" value="FAD/NAD-bd_sf"/>
</dbReference>
<dbReference type="PANTHER" id="PTHR10961">
    <property type="entry name" value="PEROXISOMAL SARCOSINE OXIDASE"/>
    <property type="match status" value="1"/>
</dbReference>
<dbReference type="SUPFAM" id="SSF54373">
    <property type="entry name" value="FAD-linked reductases, C-terminal domain"/>
    <property type="match status" value="1"/>
</dbReference>
<evidence type="ECO:0000313" key="7">
    <source>
        <dbReference type="Proteomes" id="UP000326837"/>
    </source>
</evidence>
<dbReference type="InterPro" id="IPR045170">
    <property type="entry name" value="MTOX"/>
</dbReference>
<evidence type="ECO:0000259" key="5">
    <source>
        <dbReference type="Pfam" id="PF01266"/>
    </source>
</evidence>
<dbReference type="GO" id="GO:0050660">
    <property type="term" value="F:flavin adenine dinucleotide binding"/>
    <property type="evidence" value="ECO:0007669"/>
    <property type="project" value="InterPro"/>
</dbReference>
<keyword evidence="2" id="KW-0285">Flavoprotein</keyword>
<organism evidence="6 7">
    <name type="scientific">Lacipirellula parvula</name>
    <dbReference type="NCBI Taxonomy" id="2650471"/>
    <lineage>
        <taxon>Bacteria</taxon>
        <taxon>Pseudomonadati</taxon>
        <taxon>Planctomycetota</taxon>
        <taxon>Planctomycetia</taxon>
        <taxon>Pirellulales</taxon>
        <taxon>Lacipirellulaceae</taxon>
        <taxon>Lacipirellula</taxon>
    </lineage>
</organism>
<comment type="cofactor">
    <cofactor evidence="1">
        <name>FAD</name>
        <dbReference type="ChEBI" id="CHEBI:57692"/>
    </cofactor>
</comment>
<protein>
    <recommendedName>
        <fullName evidence="5">FAD dependent oxidoreductase domain-containing protein</fullName>
    </recommendedName>
</protein>
<dbReference type="Gene3D" id="3.50.50.60">
    <property type="entry name" value="FAD/NAD(P)-binding domain"/>
    <property type="match status" value="1"/>
</dbReference>
<dbReference type="GO" id="GO:0008115">
    <property type="term" value="F:sarcosine oxidase activity"/>
    <property type="evidence" value="ECO:0007669"/>
    <property type="project" value="TreeGrafter"/>
</dbReference>
<keyword evidence="3" id="KW-0274">FAD</keyword>
<dbReference type="Proteomes" id="UP000326837">
    <property type="component" value="Chromosome"/>
</dbReference>
<evidence type="ECO:0000313" key="6">
    <source>
        <dbReference type="EMBL" id="BBO32589.1"/>
    </source>
</evidence>
<dbReference type="Gene3D" id="3.30.9.10">
    <property type="entry name" value="D-Amino Acid Oxidase, subunit A, domain 2"/>
    <property type="match status" value="1"/>
</dbReference>
<dbReference type="NCBIfam" id="NF008425">
    <property type="entry name" value="PRK11259.1"/>
    <property type="match status" value="1"/>
</dbReference>
<dbReference type="Pfam" id="PF01266">
    <property type="entry name" value="DAO"/>
    <property type="match status" value="1"/>
</dbReference>
<dbReference type="PANTHER" id="PTHR10961:SF7">
    <property type="entry name" value="FAD DEPENDENT OXIDOREDUCTASE DOMAIN-CONTAINING PROTEIN"/>
    <property type="match status" value="1"/>
</dbReference>
<dbReference type="RefSeq" id="WP_152098531.1">
    <property type="nucleotide sequence ID" value="NZ_AP021861.1"/>
</dbReference>
<sequence>MPAPPYDVIVLGAGGVGSAAMWQLAARGLRVLGIDRFDPPHTHGSSHGRTRIIRQAYFEHADYVPLLLESYRLWEELEHQTGERLKLETGLLEVGPADGVVVPGVLAAAQQHQLSVEELTAAEIAKRWPAFHMPPSDELTGVFEPRAGLLFVEQCVAACLAEAERHGAELLPNVEVIDWQAEAGADIVVRTTAGEFRANRLVITAGAWAGQLLHSLGVPLEVRRKPLMWYDSTAPAQTAASAFPCFLFELPHAVFYGFPAVDEQGVKVAEHSGGEPIADPLRVDRELRASDTPLVDQFARDFIPSVQTPCRDHAVCLYTMSPDEHFIVDRHPADPRVVFAAGLSGHGFKFTPVLGQALAELATEGVTRQPTAFLSLERFRRS</sequence>
<dbReference type="KEGG" id="lpav:PLANPX_2201"/>
<dbReference type="EMBL" id="AP021861">
    <property type="protein sequence ID" value="BBO32589.1"/>
    <property type="molecule type" value="Genomic_DNA"/>
</dbReference>
<keyword evidence="7" id="KW-1185">Reference proteome</keyword>
<name>A0A5K7XI15_9BACT</name>
<reference evidence="7" key="1">
    <citation type="submission" date="2019-10" db="EMBL/GenBank/DDBJ databases">
        <title>Lacipirellula parvula gen. nov., sp. nov., representing a lineage of planctomycetes widespread in freshwater anoxic habitats, and description of the family Lacipirellulaceae.</title>
        <authorList>
            <person name="Dedysh S.N."/>
            <person name="Kulichevskaya I.S."/>
            <person name="Beletsky A.V."/>
            <person name="Rakitin A.L."/>
            <person name="Mardanov A.V."/>
            <person name="Ivanova A.A."/>
            <person name="Saltykova V.X."/>
            <person name="Rijpstra W.I.C."/>
            <person name="Sinninghe Damste J.S."/>
            <person name="Ravin N.V."/>
        </authorList>
    </citation>
    <scope>NUCLEOTIDE SEQUENCE [LARGE SCALE GENOMIC DNA]</scope>
    <source>
        <strain evidence="7">PX69</strain>
    </source>
</reference>
<evidence type="ECO:0000256" key="2">
    <source>
        <dbReference type="ARBA" id="ARBA00022630"/>
    </source>
</evidence>
<evidence type="ECO:0000256" key="1">
    <source>
        <dbReference type="ARBA" id="ARBA00001974"/>
    </source>
</evidence>